<organism evidence="6 7">
    <name type="scientific">Anguilla anguilla</name>
    <name type="common">European freshwater eel</name>
    <name type="synonym">Muraena anguilla</name>
    <dbReference type="NCBI Taxonomy" id="7936"/>
    <lineage>
        <taxon>Eukaryota</taxon>
        <taxon>Metazoa</taxon>
        <taxon>Chordata</taxon>
        <taxon>Craniata</taxon>
        <taxon>Vertebrata</taxon>
        <taxon>Euteleostomi</taxon>
        <taxon>Actinopterygii</taxon>
        <taxon>Neopterygii</taxon>
        <taxon>Teleostei</taxon>
        <taxon>Anguilliformes</taxon>
        <taxon>Anguillidae</taxon>
        <taxon>Anguilla</taxon>
    </lineage>
</organism>
<reference evidence="6" key="1">
    <citation type="submission" date="2021-01" db="EMBL/GenBank/DDBJ databases">
        <title>A chromosome-scale assembly of European eel, Anguilla anguilla.</title>
        <authorList>
            <person name="Henkel C."/>
            <person name="Jong-Raadsen S.A."/>
            <person name="Dufour S."/>
            <person name="Weltzien F.-A."/>
            <person name="Palstra A.P."/>
            <person name="Pelster B."/>
            <person name="Spaink H.P."/>
            <person name="Van Den Thillart G.E."/>
            <person name="Jansen H."/>
            <person name="Zahm M."/>
            <person name="Klopp C."/>
            <person name="Cedric C."/>
            <person name="Louis A."/>
            <person name="Berthelot C."/>
            <person name="Parey E."/>
            <person name="Roest Crollius H."/>
            <person name="Montfort J."/>
            <person name="Robinson-Rechavi M."/>
            <person name="Bucao C."/>
            <person name="Bouchez O."/>
            <person name="Gislard M."/>
            <person name="Lluch J."/>
            <person name="Milhes M."/>
            <person name="Lampietro C."/>
            <person name="Lopez Roques C."/>
            <person name="Donnadieu C."/>
            <person name="Braasch I."/>
            <person name="Desvignes T."/>
            <person name="Postlethwait J."/>
            <person name="Bobe J."/>
            <person name="Guiguen Y."/>
            <person name="Dirks R."/>
        </authorList>
    </citation>
    <scope>NUCLEOTIDE SEQUENCE</scope>
    <source>
        <strain evidence="6">Tag_6206</strain>
        <tissue evidence="6">Liver</tissue>
    </source>
</reference>
<feature type="signal peptide" evidence="4">
    <location>
        <begin position="1"/>
        <end position="39"/>
    </location>
</feature>
<feature type="domain" description="Sushi" evidence="5">
    <location>
        <begin position="232"/>
        <end position="296"/>
    </location>
</feature>
<name>A0A9D3N211_ANGAN</name>
<dbReference type="PROSITE" id="PS50923">
    <property type="entry name" value="SUSHI"/>
    <property type="match status" value="3"/>
</dbReference>
<dbReference type="PANTHER" id="PTHR47007:SF1">
    <property type="entry name" value="SUSHI DOMAIN-CONTAINING PROTEIN 4"/>
    <property type="match status" value="1"/>
</dbReference>
<feature type="compositionally biased region" description="Acidic residues" evidence="3">
    <location>
        <begin position="489"/>
        <end position="502"/>
    </location>
</feature>
<keyword evidence="4" id="KW-0732">Signal</keyword>
<dbReference type="AlphaFoldDB" id="A0A9D3N211"/>
<gene>
    <name evidence="6" type="ORF">ANANG_G00019150</name>
</gene>
<keyword evidence="1 2" id="KW-1015">Disulfide bond</keyword>
<comment type="caution">
    <text evidence="2">Lacks conserved residue(s) required for the propagation of feature annotation.</text>
</comment>
<sequence length="502" mass="55329">MSHHVTEAEDPQLHRCCTFCRKLLLLLIVFHVHPRSSSSDFTVDQHFCLDPGFPLHGHRTPDSGVFFEGAVARFSCEEGFWLQGLAKIVCTQLNSGSMVWMPSGKPLCRREACQVPHIADAEVQNKTYRPGDQLIVSCHEGFQIRYPDTDMMQSVCQDDGSWDNLPTCQGCMCPVVPPHSYVNISEAESSLPVGTVVRYQCFPGYKLDGVELLECMYNLIWSDVPPRCIDVEVCPLPPMVEHGDYICHPQNCDRYIHGTVVEFYCNPGYSLTSDYMYITCQHGRWSPPDIHVYCNKSGPSWPSLPNSSLTTWKMVVLTATSVLLGLLLVIVARMFQVGCKVQCNPSFPRDHQQNDPDVLVVNGVPVLLPTYDEAVNGGSFPFNSDLPPAGPGDLLHSEESGPPAYPGHEGIRPNGSSETCPSESLSGQNARGMSHDSSEIVHYESPSCYSECLHRTLPSYPGGLHSMSEGNEARGSSMDTASTSPSVDIADEIPLVEEVENS</sequence>
<dbReference type="CDD" id="cd00033">
    <property type="entry name" value="CCP"/>
    <property type="match status" value="4"/>
</dbReference>
<protein>
    <recommendedName>
        <fullName evidence="5">Sushi domain-containing protein</fullName>
    </recommendedName>
</protein>
<evidence type="ECO:0000313" key="7">
    <source>
        <dbReference type="Proteomes" id="UP001044222"/>
    </source>
</evidence>
<dbReference type="Pfam" id="PF00084">
    <property type="entry name" value="Sushi"/>
    <property type="match status" value="4"/>
</dbReference>
<dbReference type="Proteomes" id="UP001044222">
    <property type="component" value="Unassembled WGS sequence"/>
</dbReference>
<dbReference type="Gene3D" id="2.10.70.10">
    <property type="entry name" value="Complement Module, domain 1"/>
    <property type="match status" value="4"/>
</dbReference>
<feature type="domain" description="Sushi" evidence="5">
    <location>
        <begin position="169"/>
        <end position="230"/>
    </location>
</feature>
<evidence type="ECO:0000256" key="2">
    <source>
        <dbReference type="PROSITE-ProRule" id="PRU00302"/>
    </source>
</evidence>
<dbReference type="GO" id="GO:0045957">
    <property type="term" value="P:negative regulation of complement activation, alternative pathway"/>
    <property type="evidence" value="ECO:0007669"/>
    <property type="project" value="TreeGrafter"/>
</dbReference>
<dbReference type="SUPFAM" id="SSF57535">
    <property type="entry name" value="Complement control module/SCR domain"/>
    <property type="match status" value="4"/>
</dbReference>
<proteinExistence type="predicted"/>
<evidence type="ECO:0000256" key="4">
    <source>
        <dbReference type="SAM" id="SignalP"/>
    </source>
</evidence>
<dbReference type="InterPro" id="IPR042985">
    <property type="entry name" value="SUSD4"/>
</dbReference>
<feature type="chain" id="PRO_5038985446" description="Sushi domain-containing protein" evidence="4">
    <location>
        <begin position="40"/>
        <end position="502"/>
    </location>
</feature>
<dbReference type="InterPro" id="IPR000436">
    <property type="entry name" value="Sushi_SCR_CCP_dom"/>
</dbReference>
<dbReference type="SMART" id="SM00032">
    <property type="entry name" value="CCP"/>
    <property type="match status" value="4"/>
</dbReference>
<feature type="region of interest" description="Disordered" evidence="3">
    <location>
        <begin position="463"/>
        <end position="502"/>
    </location>
</feature>
<evidence type="ECO:0000256" key="1">
    <source>
        <dbReference type="ARBA" id="ARBA00023157"/>
    </source>
</evidence>
<evidence type="ECO:0000313" key="6">
    <source>
        <dbReference type="EMBL" id="KAG5857408.1"/>
    </source>
</evidence>
<feature type="disulfide bond" evidence="2">
    <location>
        <begin position="201"/>
        <end position="228"/>
    </location>
</feature>
<dbReference type="InterPro" id="IPR035976">
    <property type="entry name" value="Sushi/SCR/CCP_sf"/>
</dbReference>
<evidence type="ECO:0000256" key="3">
    <source>
        <dbReference type="SAM" id="MobiDB-lite"/>
    </source>
</evidence>
<evidence type="ECO:0000259" key="5">
    <source>
        <dbReference type="PROSITE" id="PS50923"/>
    </source>
</evidence>
<accession>A0A9D3N211</accession>
<feature type="domain" description="Sushi" evidence="5">
    <location>
        <begin position="46"/>
        <end position="110"/>
    </location>
</feature>
<dbReference type="PANTHER" id="PTHR47007">
    <property type="entry name" value="SUSHI DOMAIN-CONTAINING PROTEIN 4"/>
    <property type="match status" value="1"/>
</dbReference>
<feature type="compositionally biased region" description="Polar residues" evidence="3">
    <location>
        <begin position="477"/>
        <end position="486"/>
    </location>
</feature>
<feature type="compositionally biased region" description="Polar residues" evidence="3">
    <location>
        <begin position="414"/>
        <end position="431"/>
    </location>
</feature>
<dbReference type="GO" id="GO:0045959">
    <property type="term" value="P:negative regulation of complement activation, classical pathway"/>
    <property type="evidence" value="ECO:0007669"/>
    <property type="project" value="TreeGrafter"/>
</dbReference>
<keyword evidence="2" id="KW-0768">Sushi</keyword>
<feature type="region of interest" description="Disordered" evidence="3">
    <location>
        <begin position="382"/>
        <end position="438"/>
    </location>
</feature>
<dbReference type="EMBL" id="JAFIRN010000001">
    <property type="protein sequence ID" value="KAG5857408.1"/>
    <property type="molecule type" value="Genomic_DNA"/>
</dbReference>
<keyword evidence="7" id="KW-1185">Reference proteome</keyword>
<comment type="caution">
    <text evidence="6">The sequence shown here is derived from an EMBL/GenBank/DDBJ whole genome shotgun (WGS) entry which is preliminary data.</text>
</comment>